<organism evidence="1 2">
    <name type="scientific">Linum trigynum</name>
    <dbReference type="NCBI Taxonomy" id="586398"/>
    <lineage>
        <taxon>Eukaryota</taxon>
        <taxon>Viridiplantae</taxon>
        <taxon>Streptophyta</taxon>
        <taxon>Embryophyta</taxon>
        <taxon>Tracheophyta</taxon>
        <taxon>Spermatophyta</taxon>
        <taxon>Magnoliopsida</taxon>
        <taxon>eudicotyledons</taxon>
        <taxon>Gunneridae</taxon>
        <taxon>Pentapetalae</taxon>
        <taxon>rosids</taxon>
        <taxon>fabids</taxon>
        <taxon>Malpighiales</taxon>
        <taxon>Linaceae</taxon>
        <taxon>Linum</taxon>
    </lineage>
</organism>
<dbReference type="Proteomes" id="UP001497516">
    <property type="component" value="Chromosome 3"/>
</dbReference>
<dbReference type="EMBL" id="OZ034816">
    <property type="protein sequence ID" value="CAL1373394.1"/>
    <property type="molecule type" value="Genomic_DNA"/>
</dbReference>
<proteinExistence type="predicted"/>
<accession>A0AAV2DHM9</accession>
<protein>
    <recommendedName>
        <fullName evidence="3">Coiled-coil domain-containing protein 94</fullName>
    </recommendedName>
</protein>
<dbReference type="Pfam" id="PF04502">
    <property type="entry name" value="Saf4_Yju2"/>
    <property type="match status" value="1"/>
</dbReference>
<dbReference type="InterPro" id="IPR007590">
    <property type="entry name" value="Saf4/Yju2"/>
</dbReference>
<dbReference type="GO" id="GO:0000398">
    <property type="term" value="P:mRNA splicing, via spliceosome"/>
    <property type="evidence" value="ECO:0007669"/>
    <property type="project" value="InterPro"/>
</dbReference>
<gene>
    <name evidence="1" type="ORF">LTRI10_LOCUS15323</name>
</gene>
<dbReference type="AlphaFoldDB" id="A0AAV2DHM9"/>
<evidence type="ECO:0000313" key="2">
    <source>
        <dbReference type="Proteomes" id="UP001497516"/>
    </source>
</evidence>
<reference evidence="1 2" key="1">
    <citation type="submission" date="2024-04" db="EMBL/GenBank/DDBJ databases">
        <authorList>
            <person name="Fracassetti M."/>
        </authorList>
    </citation>
    <scope>NUCLEOTIDE SEQUENCE [LARGE SCALE GENOMIC DNA]</scope>
</reference>
<evidence type="ECO:0008006" key="3">
    <source>
        <dbReference type="Google" id="ProtNLM"/>
    </source>
</evidence>
<name>A0AAV2DHM9_9ROSI</name>
<evidence type="ECO:0000313" key="1">
    <source>
        <dbReference type="EMBL" id="CAL1373394.1"/>
    </source>
</evidence>
<dbReference type="PANTHER" id="PTHR12111">
    <property type="entry name" value="SPLICING FACTOR YJU2"/>
    <property type="match status" value="1"/>
</dbReference>
<sequence>MENHRLARAVLPMSVRCDTCQGHMLKGAKFNIRKEEVAGEAHLGIQIWRFYFRCSHCLAVFTLRSDPKNSDFAVEAGATRQKNLELEPLGAALDEVQVAAAAQV</sequence>
<keyword evidence="2" id="KW-1185">Reference proteome</keyword>